<accession>A0A175RDZ6</accession>
<evidence type="ECO:0000313" key="6">
    <source>
        <dbReference type="Proteomes" id="UP000078272"/>
    </source>
</evidence>
<evidence type="ECO:0000313" key="5">
    <source>
        <dbReference type="EMBL" id="KTQ98214.1"/>
    </source>
</evidence>
<dbReference type="PROSITE" id="PS50112">
    <property type="entry name" value="PAS"/>
    <property type="match status" value="1"/>
</dbReference>
<dbReference type="PANTHER" id="PTHR47429">
    <property type="entry name" value="PROTEIN TWIN LOV 1"/>
    <property type="match status" value="1"/>
</dbReference>
<dbReference type="Proteomes" id="UP000078272">
    <property type="component" value="Unassembled WGS sequence"/>
</dbReference>
<sequence>MPAFPIPAELNEYFERATIALALASASGDNPLVLVNRAFSQLTGYDASEVVGRNCRFLQHEAENEDAKARIHAFLRHPQQDTVRSSIVNFRKDGQPFINLLYMSKLRERSGKVRFIFASQYDVSRSHPDRLAQYDEHLSAALSRLSPALAESGLALEGSLMVIANTASTIAQAKLTLADLQTVDGL</sequence>
<keyword evidence="3" id="KW-0157">Chromophore</keyword>
<dbReference type="InterPro" id="IPR035965">
    <property type="entry name" value="PAS-like_dom_sf"/>
</dbReference>
<protein>
    <submittedName>
        <fullName evidence="5">Histidine kinase</fullName>
    </submittedName>
</protein>
<dbReference type="GO" id="GO:0016301">
    <property type="term" value="F:kinase activity"/>
    <property type="evidence" value="ECO:0007669"/>
    <property type="project" value="UniProtKB-KW"/>
</dbReference>
<dbReference type="EMBL" id="LDPZ01000004">
    <property type="protein sequence ID" value="KTQ98214.1"/>
    <property type="molecule type" value="Genomic_DNA"/>
</dbReference>
<comment type="caution">
    <text evidence="5">The sequence shown here is derived from an EMBL/GenBank/DDBJ whole genome shotgun (WGS) entry which is preliminary data.</text>
</comment>
<evidence type="ECO:0000259" key="4">
    <source>
        <dbReference type="PROSITE" id="PS50112"/>
    </source>
</evidence>
<dbReference type="InterPro" id="IPR000014">
    <property type="entry name" value="PAS"/>
</dbReference>
<name>A0A175RDZ6_9HYPH</name>
<evidence type="ECO:0000256" key="1">
    <source>
        <dbReference type="ARBA" id="ARBA00022630"/>
    </source>
</evidence>
<dbReference type="STRING" id="401562.NS365_16550"/>
<organism evidence="5 6">
    <name type="scientific">Aureimonas ureilytica</name>
    <dbReference type="NCBI Taxonomy" id="401562"/>
    <lineage>
        <taxon>Bacteria</taxon>
        <taxon>Pseudomonadati</taxon>
        <taxon>Pseudomonadota</taxon>
        <taxon>Alphaproteobacteria</taxon>
        <taxon>Hyphomicrobiales</taxon>
        <taxon>Aurantimonadaceae</taxon>
        <taxon>Aureimonas</taxon>
    </lineage>
</organism>
<dbReference type="PATRIC" id="fig|401562.3.peg.3137"/>
<feature type="domain" description="PAS" evidence="4">
    <location>
        <begin position="6"/>
        <end position="78"/>
    </location>
</feature>
<dbReference type="AlphaFoldDB" id="A0A175RDZ6"/>
<keyword evidence="2" id="KW-0288">FMN</keyword>
<dbReference type="Pfam" id="PF13426">
    <property type="entry name" value="PAS_9"/>
    <property type="match status" value="1"/>
</dbReference>
<reference evidence="5 6" key="1">
    <citation type="journal article" date="2016" name="Front. Microbiol.">
        <title>Genomic Resource of Rice Seed Associated Bacteria.</title>
        <authorList>
            <person name="Midha S."/>
            <person name="Bansal K."/>
            <person name="Sharma S."/>
            <person name="Kumar N."/>
            <person name="Patil P.P."/>
            <person name="Chaudhry V."/>
            <person name="Patil P.B."/>
        </authorList>
    </citation>
    <scope>NUCLEOTIDE SEQUENCE [LARGE SCALE GENOMIC DNA]</scope>
    <source>
        <strain evidence="5 6">NS226</strain>
    </source>
</reference>
<gene>
    <name evidence="5" type="ORF">NS226_01295</name>
</gene>
<dbReference type="CDD" id="cd00130">
    <property type="entry name" value="PAS"/>
    <property type="match status" value="1"/>
</dbReference>
<evidence type="ECO:0000256" key="3">
    <source>
        <dbReference type="ARBA" id="ARBA00022991"/>
    </source>
</evidence>
<evidence type="ECO:0000256" key="2">
    <source>
        <dbReference type="ARBA" id="ARBA00022643"/>
    </source>
</evidence>
<keyword evidence="5" id="KW-0418">Kinase</keyword>
<keyword evidence="5" id="KW-0808">Transferase</keyword>
<dbReference type="SUPFAM" id="SSF55785">
    <property type="entry name" value="PYP-like sensor domain (PAS domain)"/>
    <property type="match status" value="1"/>
</dbReference>
<dbReference type="PANTHER" id="PTHR47429:SF2">
    <property type="entry name" value="PROTEIN TWIN LOV 1"/>
    <property type="match status" value="1"/>
</dbReference>
<dbReference type="NCBIfam" id="TIGR00229">
    <property type="entry name" value="sensory_box"/>
    <property type="match status" value="1"/>
</dbReference>
<dbReference type="RefSeq" id="WP_058633440.1">
    <property type="nucleotide sequence ID" value="NZ_LDPZ01000004.1"/>
</dbReference>
<keyword evidence="1" id="KW-0285">Flavoprotein</keyword>
<dbReference type="Gene3D" id="3.30.450.20">
    <property type="entry name" value="PAS domain"/>
    <property type="match status" value="1"/>
</dbReference>
<proteinExistence type="predicted"/>
<dbReference type="OrthoDB" id="7991996at2"/>